<evidence type="ECO:0000313" key="3">
    <source>
        <dbReference type="EMBL" id="EFH96604.1"/>
    </source>
</evidence>
<dbReference type="InterPro" id="IPR038765">
    <property type="entry name" value="Papain-like_cys_pep_sf"/>
</dbReference>
<protein>
    <submittedName>
        <fullName evidence="3">CHAP domain protein</fullName>
    </submittedName>
</protein>
<dbReference type="Proteomes" id="UP000003455">
    <property type="component" value="Chromosome"/>
</dbReference>
<dbReference type="InterPro" id="IPR007921">
    <property type="entry name" value="CHAP_dom"/>
</dbReference>
<dbReference type="HOGENOM" id="CLU_016043_11_2_9"/>
<dbReference type="PROSITE" id="PS50911">
    <property type="entry name" value="CHAP"/>
    <property type="match status" value="1"/>
</dbReference>
<dbReference type="Pfam" id="PF05257">
    <property type="entry name" value="CHAP"/>
    <property type="match status" value="1"/>
</dbReference>
<dbReference type="RefSeq" id="WP_000875613.1">
    <property type="nucleotide sequence ID" value="NZ_CM000952.1"/>
</dbReference>
<feature type="signal peptide" evidence="1">
    <location>
        <begin position="1"/>
        <end position="20"/>
    </location>
</feature>
<dbReference type="SUPFAM" id="SSF54001">
    <property type="entry name" value="Cysteine proteinases"/>
    <property type="match status" value="1"/>
</dbReference>
<name>A0A0E1XB39_STAAU</name>
<comment type="caution">
    <text evidence="3">The sequence shown here is derived from an EMBL/GenBank/DDBJ whole genome shotgun (WGS) entry which is preliminary data.</text>
</comment>
<reference evidence="3" key="1">
    <citation type="submission" date="2010-05" db="EMBL/GenBank/DDBJ databases">
        <authorList>
            <person name="Muzny D."/>
            <person name="Qin X."/>
            <person name="Buhay C."/>
            <person name="Dugan-Rocha S."/>
            <person name="Ding Y."/>
            <person name="Chen G."/>
            <person name="Hawes A."/>
            <person name="Holder M."/>
            <person name="Jhangiani S."/>
            <person name="Johnson A."/>
            <person name="Khan Z."/>
            <person name="Li Z."/>
            <person name="Liu W."/>
            <person name="Liu X."/>
            <person name="Perez L."/>
            <person name="Shen H."/>
            <person name="Wang Q."/>
            <person name="Watt J."/>
            <person name="Xi L."/>
            <person name="Xin Y."/>
            <person name="Zhou J."/>
            <person name="Deng J."/>
            <person name="Jiang H."/>
            <person name="Liu Y."/>
            <person name="Qu J."/>
            <person name="Song X.-Z."/>
            <person name="Zhang L."/>
            <person name="Villasana D."/>
            <person name="Johnson A."/>
            <person name="Liu J."/>
            <person name="Liyanage D."/>
            <person name="Lorensuhewa L."/>
            <person name="Robinson T."/>
            <person name="Song A."/>
            <person name="Song B.-B."/>
            <person name="Dinh H."/>
            <person name="Thornton R."/>
            <person name="Coyle M."/>
            <person name="Francisco L."/>
            <person name="Jackson L."/>
            <person name="Javaid M."/>
            <person name="Korchina V."/>
            <person name="Kovar C."/>
            <person name="Mata R."/>
            <person name="Mathew T."/>
            <person name="Ngo R."/>
            <person name="Nguyen L."/>
            <person name="Nguyen N."/>
            <person name="Okwuonu G."/>
            <person name="Ongeri F."/>
            <person name="Pham C."/>
            <person name="Simmons D."/>
            <person name="Wilczek-Boney K."/>
            <person name="Hale W."/>
            <person name="Jakkamsetti A."/>
            <person name="Pham P."/>
            <person name="Ruth R."/>
            <person name="San Lucas F."/>
            <person name="Warren J."/>
            <person name="Zhang J."/>
            <person name="Zhao Z."/>
            <person name="Zhou C."/>
            <person name="Zhu D."/>
            <person name="Lee S."/>
            <person name="Bess C."/>
            <person name="Blankenburg K."/>
            <person name="Forbes L."/>
            <person name="Fu Q."/>
            <person name="Gubbala S."/>
            <person name="Hirani K."/>
            <person name="Jayaseelan J.C."/>
            <person name="Lara F."/>
            <person name="Munidasa M."/>
            <person name="Palculict T."/>
            <person name="Patil S."/>
            <person name="Pu L.-L."/>
            <person name="Saada N."/>
            <person name="Tang L."/>
            <person name="Weissenberger G."/>
            <person name="Zhu Y."/>
            <person name="Hemphill L."/>
            <person name="Shang Y."/>
            <person name="Youmans B."/>
            <person name="Ayvaz T."/>
            <person name="Ross M."/>
            <person name="Santibanez J."/>
            <person name="Aqrawi P."/>
            <person name="Gross S."/>
            <person name="Joshi V."/>
            <person name="Fowler G."/>
            <person name="Nazareth L."/>
            <person name="Reid J."/>
            <person name="Worley K."/>
            <person name="Petrosino J."/>
            <person name="Highlander S."/>
            <person name="Gibbs R."/>
        </authorList>
    </citation>
    <scope>NUCLEOTIDE SEQUENCE [LARGE SCALE GENOMIC DNA]</scope>
    <source>
        <strain evidence="3">MN8</strain>
    </source>
</reference>
<dbReference type="AlphaFoldDB" id="A0A0E1XB39"/>
<feature type="domain" description="Peptidase C51" evidence="2">
    <location>
        <begin position="20"/>
        <end position="143"/>
    </location>
</feature>
<organism evidence="3">
    <name type="scientific">Staphylococcus aureus subsp. aureus MN8</name>
    <dbReference type="NCBI Taxonomy" id="548470"/>
    <lineage>
        <taxon>Bacteria</taxon>
        <taxon>Bacillati</taxon>
        <taxon>Bacillota</taxon>
        <taxon>Bacilli</taxon>
        <taxon>Bacillales</taxon>
        <taxon>Staphylococcaceae</taxon>
        <taxon>Staphylococcus</taxon>
    </lineage>
</organism>
<dbReference type="EMBL" id="ACJA02000001">
    <property type="protein sequence ID" value="EFH96604.1"/>
    <property type="molecule type" value="Genomic_DNA"/>
</dbReference>
<keyword evidence="1" id="KW-0732">Signal</keyword>
<feature type="chain" id="PRO_5038441441" evidence="1">
    <location>
        <begin position="21"/>
        <end position="143"/>
    </location>
</feature>
<gene>
    <name evidence="3" type="ORF">HMPREF0769_10606</name>
</gene>
<dbReference type="Gene3D" id="3.90.1720.10">
    <property type="entry name" value="endopeptidase domain like (from Nostoc punctiforme)"/>
    <property type="match status" value="1"/>
</dbReference>
<sequence>MKYKKILFRLLIAFAVLFSADFIYQSVEQTHQSHAAVNYYSKNQCTWWAFKRRAQVGKPVSNRWGNAKNWYYNARKSKYATGRTPRKFAVMQSTAGYYGHVAVVEQVYKNGSIKVSEYNFYRPLKYNTRVLSKKAARNFNYIY</sequence>
<evidence type="ECO:0000256" key="1">
    <source>
        <dbReference type="SAM" id="SignalP"/>
    </source>
</evidence>
<accession>A0A0E1XB39</accession>
<evidence type="ECO:0000259" key="2">
    <source>
        <dbReference type="PROSITE" id="PS50911"/>
    </source>
</evidence>
<proteinExistence type="predicted"/>